<reference evidence="2" key="2">
    <citation type="submission" date="2020-09" db="EMBL/GenBank/DDBJ databases">
        <authorList>
            <person name="Sun Q."/>
            <person name="Ohkuma M."/>
        </authorList>
    </citation>
    <scope>NUCLEOTIDE SEQUENCE</scope>
    <source>
        <strain evidence="2">JCM 31311</strain>
    </source>
</reference>
<dbReference type="Proteomes" id="UP000603865">
    <property type="component" value="Unassembled WGS sequence"/>
</dbReference>
<feature type="transmembrane region" description="Helical" evidence="1">
    <location>
        <begin position="16"/>
        <end position="37"/>
    </location>
</feature>
<name>A0A918CDM9_9DEIO</name>
<evidence type="ECO:0000313" key="3">
    <source>
        <dbReference type="Proteomes" id="UP000603865"/>
    </source>
</evidence>
<dbReference type="RefSeq" id="WP_189091536.1">
    <property type="nucleotide sequence ID" value="NZ_BMQL01000019.1"/>
</dbReference>
<protein>
    <submittedName>
        <fullName evidence="2">Uncharacterized protein</fullName>
    </submittedName>
</protein>
<organism evidence="2 3">
    <name type="scientific">Deinococcus ruber</name>
    <dbReference type="NCBI Taxonomy" id="1848197"/>
    <lineage>
        <taxon>Bacteria</taxon>
        <taxon>Thermotogati</taxon>
        <taxon>Deinococcota</taxon>
        <taxon>Deinococci</taxon>
        <taxon>Deinococcales</taxon>
        <taxon>Deinococcaceae</taxon>
        <taxon>Deinococcus</taxon>
    </lineage>
</organism>
<reference evidence="2" key="1">
    <citation type="journal article" date="2014" name="Int. J. Syst. Evol. Microbiol.">
        <title>Complete genome sequence of Corynebacterium casei LMG S-19264T (=DSM 44701T), isolated from a smear-ripened cheese.</title>
        <authorList>
            <consortium name="US DOE Joint Genome Institute (JGI-PGF)"/>
            <person name="Walter F."/>
            <person name="Albersmeier A."/>
            <person name="Kalinowski J."/>
            <person name="Ruckert C."/>
        </authorList>
    </citation>
    <scope>NUCLEOTIDE SEQUENCE</scope>
    <source>
        <strain evidence="2">JCM 31311</strain>
    </source>
</reference>
<feature type="transmembrane region" description="Helical" evidence="1">
    <location>
        <begin position="49"/>
        <end position="69"/>
    </location>
</feature>
<evidence type="ECO:0000313" key="2">
    <source>
        <dbReference type="EMBL" id="GGR17026.1"/>
    </source>
</evidence>
<dbReference type="AlphaFoldDB" id="A0A918CDM9"/>
<keyword evidence="1" id="KW-1133">Transmembrane helix</keyword>
<keyword evidence="1" id="KW-0472">Membrane</keyword>
<keyword evidence="1" id="KW-0812">Transmembrane</keyword>
<sequence>MSLLKARIPALQGWRVLVLSFLLSEVGSYLLFLAGWLTDSTYTRFTPPWVWLLFGLVAFVIVSGGYNLLMQLLATRPVVAATPLPLIGATHVLYPEPGPGRIPAYADGQFIGYLTALTPSSPHLVATTTSTPPR</sequence>
<dbReference type="EMBL" id="BMQL01000019">
    <property type="protein sequence ID" value="GGR17026.1"/>
    <property type="molecule type" value="Genomic_DNA"/>
</dbReference>
<comment type="caution">
    <text evidence="2">The sequence shown here is derived from an EMBL/GenBank/DDBJ whole genome shotgun (WGS) entry which is preliminary data.</text>
</comment>
<proteinExistence type="predicted"/>
<evidence type="ECO:0000256" key="1">
    <source>
        <dbReference type="SAM" id="Phobius"/>
    </source>
</evidence>
<keyword evidence="3" id="KW-1185">Reference proteome</keyword>
<gene>
    <name evidence="2" type="ORF">GCM10008957_32090</name>
</gene>
<accession>A0A918CDM9</accession>